<accession>A0A238WTD5</accession>
<dbReference type="EMBL" id="FZNQ01000010">
    <property type="protein sequence ID" value="SNR49822.1"/>
    <property type="molecule type" value="Genomic_DNA"/>
</dbReference>
<dbReference type="AlphaFoldDB" id="A0A238WTD5"/>
<organism evidence="1 2">
    <name type="scientific">Halorubrum vacuolatum</name>
    <name type="common">Natronobacterium vacuolatum</name>
    <dbReference type="NCBI Taxonomy" id="63740"/>
    <lineage>
        <taxon>Archaea</taxon>
        <taxon>Methanobacteriati</taxon>
        <taxon>Methanobacteriota</taxon>
        <taxon>Stenosarchaea group</taxon>
        <taxon>Halobacteria</taxon>
        <taxon>Halobacteriales</taxon>
        <taxon>Haloferacaceae</taxon>
        <taxon>Halorubrum</taxon>
    </lineage>
</organism>
<proteinExistence type="predicted"/>
<reference evidence="1 2" key="1">
    <citation type="submission" date="2017-06" db="EMBL/GenBank/DDBJ databases">
        <authorList>
            <person name="Kim H.J."/>
            <person name="Triplett B.A."/>
        </authorList>
    </citation>
    <scope>NUCLEOTIDE SEQUENCE [LARGE SCALE GENOMIC DNA]</scope>
    <source>
        <strain evidence="1 2">DSM 8800</strain>
    </source>
</reference>
<gene>
    <name evidence="1" type="ORF">SAMN06264855_11024</name>
</gene>
<evidence type="ECO:0000313" key="1">
    <source>
        <dbReference type="EMBL" id="SNR49822.1"/>
    </source>
</evidence>
<evidence type="ECO:0000313" key="2">
    <source>
        <dbReference type="Proteomes" id="UP000198397"/>
    </source>
</evidence>
<protein>
    <submittedName>
        <fullName evidence="1">Uncharacterized protein</fullName>
    </submittedName>
</protein>
<name>A0A238WTD5_HALVU</name>
<sequence>MTGNTKLSDWIRTEDNDGVHVNFGKTNYVARITDLHEKYNFDREFISEKGDTSHSGKTGKLYVPASELEEGYVYEVRDDSWNNEKRQYWILNRVHRDDDGQVTGVDTEEIEYEEIEDYLREEMVGRIGLARM</sequence>
<keyword evidence="2" id="KW-1185">Reference proteome</keyword>
<dbReference type="Proteomes" id="UP000198397">
    <property type="component" value="Unassembled WGS sequence"/>
</dbReference>
<dbReference type="RefSeq" id="WP_089384982.1">
    <property type="nucleotide sequence ID" value="NZ_FZNQ01000010.1"/>
</dbReference>